<keyword evidence="5" id="KW-1185">Reference proteome</keyword>
<reference evidence="4" key="1">
    <citation type="submission" date="2023-08" db="EMBL/GenBank/DDBJ databases">
        <authorList>
            <person name="Chen Y."/>
            <person name="Shah S."/>
            <person name="Dougan E. K."/>
            <person name="Thang M."/>
            <person name="Chan C."/>
        </authorList>
    </citation>
    <scope>NUCLEOTIDE SEQUENCE</scope>
</reference>
<comment type="caution">
    <text evidence="4">The sequence shown here is derived from an EMBL/GenBank/DDBJ whole genome shotgun (WGS) entry which is preliminary data.</text>
</comment>
<dbReference type="AlphaFoldDB" id="A0AA36ISJ2"/>
<evidence type="ECO:0000256" key="2">
    <source>
        <dbReference type="SAM" id="MobiDB-lite"/>
    </source>
</evidence>
<evidence type="ECO:0000313" key="4">
    <source>
        <dbReference type="EMBL" id="CAJ1391918.1"/>
    </source>
</evidence>
<sequence>MELQNKRAERQVIKVGLVLGELELLKTVFEEADVDGSGTMDKEEFCEICKTASVRRALHRMGVPLDQAETLFDIIDAGKKGEVTFAGFIEGVKKVRGVPTNLDMKTMMVAVRNIYKQQVRLEKDSRDLQDSLLDLIQEAQQNGNVIHLPPKEEMDQLLKVRKAFVSQPTTASFSSLQRPADTSPSVPPTVPSPTHSDQEAPKLTFGRKEPAELRTAASPDLEDPQKACPASASTRDSPTAMPWPEIRRQMPNAVQDSDEEEHSPEVRLRKVNARKPTSLEKSLLGSRSPSAVA</sequence>
<dbReference type="Proteomes" id="UP001178507">
    <property type="component" value="Unassembled WGS sequence"/>
</dbReference>
<dbReference type="Pfam" id="PF13499">
    <property type="entry name" value="EF-hand_7"/>
    <property type="match status" value="1"/>
</dbReference>
<feature type="region of interest" description="Disordered" evidence="2">
    <location>
        <begin position="170"/>
        <end position="293"/>
    </location>
</feature>
<feature type="domain" description="EF-hand" evidence="3">
    <location>
        <begin position="20"/>
        <end position="55"/>
    </location>
</feature>
<dbReference type="PROSITE" id="PS00018">
    <property type="entry name" value="EF_HAND_1"/>
    <property type="match status" value="1"/>
</dbReference>
<dbReference type="CDD" id="cd00051">
    <property type="entry name" value="EFh"/>
    <property type="match status" value="1"/>
</dbReference>
<dbReference type="InterPro" id="IPR011992">
    <property type="entry name" value="EF-hand-dom_pair"/>
</dbReference>
<evidence type="ECO:0000259" key="3">
    <source>
        <dbReference type="PROSITE" id="PS50222"/>
    </source>
</evidence>
<accession>A0AA36ISJ2</accession>
<dbReference type="InterPro" id="IPR018247">
    <property type="entry name" value="EF_Hand_1_Ca_BS"/>
</dbReference>
<dbReference type="InterPro" id="IPR002048">
    <property type="entry name" value="EF_hand_dom"/>
</dbReference>
<organism evidence="4 5">
    <name type="scientific">Effrenium voratum</name>
    <dbReference type="NCBI Taxonomy" id="2562239"/>
    <lineage>
        <taxon>Eukaryota</taxon>
        <taxon>Sar</taxon>
        <taxon>Alveolata</taxon>
        <taxon>Dinophyceae</taxon>
        <taxon>Suessiales</taxon>
        <taxon>Symbiodiniaceae</taxon>
        <taxon>Effrenium</taxon>
    </lineage>
</organism>
<dbReference type="PROSITE" id="PS50222">
    <property type="entry name" value="EF_HAND_2"/>
    <property type="match status" value="1"/>
</dbReference>
<dbReference type="SUPFAM" id="SSF47473">
    <property type="entry name" value="EF-hand"/>
    <property type="match status" value="1"/>
</dbReference>
<dbReference type="EMBL" id="CAUJNA010002225">
    <property type="protein sequence ID" value="CAJ1391918.1"/>
    <property type="molecule type" value="Genomic_DNA"/>
</dbReference>
<evidence type="ECO:0000256" key="1">
    <source>
        <dbReference type="ARBA" id="ARBA00022837"/>
    </source>
</evidence>
<feature type="compositionally biased region" description="Basic and acidic residues" evidence="2">
    <location>
        <begin position="196"/>
        <end position="212"/>
    </location>
</feature>
<keyword evidence="1" id="KW-0106">Calcium</keyword>
<dbReference type="GO" id="GO:0005509">
    <property type="term" value="F:calcium ion binding"/>
    <property type="evidence" value="ECO:0007669"/>
    <property type="project" value="InterPro"/>
</dbReference>
<name>A0AA36ISJ2_9DINO</name>
<dbReference type="Gene3D" id="1.10.238.10">
    <property type="entry name" value="EF-hand"/>
    <property type="match status" value="1"/>
</dbReference>
<protein>
    <recommendedName>
        <fullName evidence="3">EF-hand domain-containing protein</fullName>
    </recommendedName>
</protein>
<proteinExistence type="predicted"/>
<gene>
    <name evidence="4" type="ORF">EVOR1521_LOCUS17152</name>
</gene>
<dbReference type="SMART" id="SM00054">
    <property type="entry name" value="EFh"/>
    <property type="match status" value="2"/>
</dbReference>
<evidence type="ECO:0000313" key="5">
    <source>
        <dbReference type="Proteomes" id="UP001178507"/>
    </source>
</evidence>